<feature type="region of interest" description="Disordered" evidence="1">
    <location>
        <begin position="44"/>
        <end position="94"/>
    </location>
</feature>
<dbReference type="EMBL" id="BNDW01000040">
    <property type="protein sequence ID" value="GHI24149.1"/>
    <property type="molecule type" value="Genomic_DNA"/>
</dbReference>
<feature type="domain" description="DNA primase/polymerase bifunctional N-terminal" evidence="2">
    <location>
        <begin position="25"/>
        <end position="243"/>
    </location>
</feature>
<dbReference type="Pfam" id="PF09250">
    <property type="entry name" value="Prim-Pol"/>
    <property type="match status" value="1"/>
</dbReference>
<name>A0ABQ3PGK6_9ACTN</name>
<accession>A0ABQ3PGK6</accession>
<evidence type="ECO:0000256" key="1">
    <source>
        <dbReference type="SAM" id="MobiDB-lite"/>
    </source>
</evidence>
<protein>
    <submittedName>
        <fullName evidence="3">DNA primase</fullName>
    </submittedName>
</protein>
<sequence>MREILGRRRRLRFRRKARTARQEAAVTFAVGWDWPVLPGVGLAEPAGTAESPGRGGLWTRPRTGRADRPGAERSGQGRAERPGPGGATRTGGDGPVCACPDPGCVVPGAHPFDPGLLAATTDERMIRWWWTRRPDAPVLLATGGRAPCAVSLPAPAGARALRDLDAMGMRLGPVVATPTRWSILVAPYGLERLGELLYAKDSVPSSLRFHGEGGYLLLPPSTAGTGQVRWERAPLAGSARPWLPDVEAVVDALVAASTATPGGGSRLAY</sequence>
<feature type="compositionally biased region" description="Gly residues" evidence="1">
    <location>
        <begin position="83"/>
        <end position="94"/>
    </location>
</feature>
<evidence type="ECO:0000313" key="3">
    <source>
        <dbReference type="EMBL" id="GHI24149.1"/>
    </source>
</evidence>
<evidence type="ECO:0000313" key="4">
    <source>
        <dbReference type="Proteomes" id="UP001052739"/>
    </source>
</evidence>
<dbReference type="InterPro" id="IPR015330">
    <property type="entry name" value="DNA_primase/pol_bifunc_N"/>
</dbReference>
<proteinExistence type="predicted"/>
<evidence type="ECO:0000259" key="2">
    <source>
        <dbReference type="SMART" id="SM00943"/>
    </source>
</evidence>
<comment type="caution">
    <text evidence="3">The sequence shown here is derived from an EMBL/GenBank/DDBJ whole genome shotgun (WGS) entry which is preliminary data.</text>
</comment>
<dbReference type="SMART" id="SM00943">
    <property type="entry name" value="Prim-Pol"/>
    <property type="match status" value="1"/>
</dbReference>
<dbReference type="RefSeq" id="WP_226652189.1">
    <property type="nucleotide sequence ID" value="NZ_BNDW01000040.1"/>
</dbReference>
<dbReference type="Proteomes" id="UP001052739">
    <property type="component" value="Unassembled WGS sequence"/>
</dbReference>
<keyword evidence="4" id="KW-1185">Reference proteome</keyword>
<reference evidence="3" key="1">
    <citation type="submission" date="2024-05" db="EMBL/GenBank/DDBJ databases">
        <title>Whole genome shotgun sequence of Streptomyces hydrogenans NBRC 13475.</title>
        <authorList>
            <person name="Komaki H."/>
            <person name="Tamura T."/>
        </authorList>
    </citation>
    <scope>NUCLEOTIDE SEQUENCE</scope>
    <source>
        <strain evidence="3">NBRC 13475</strain>
    </source>
</reference>
<gene>
    <name evidence="3" type="ORF">Shyd_55200</name>
</gene>
<organism evidence="3 4">
    <name type="scientific">Streptomyces hydrogenans</name>
    <dbReference type="NCBI Taxonomy" id="1873719"/>
    <lineage>
        <taxon>Bacteria</taxon>
        <taxon>Bacillati</taxon>
        <taxon>Actinomycetota</taxon>
        <taxon>Actinomycetes</taxon>
        <taxon>Kitasatosporales</taxon>
        <taxon>Streptomycetaceae</taxon>
        <taxon>Streptomyces</taxon>
    </lineage>
</organism>